<dbReference type="Proteomes" id="UP000003688">
    <property type="component" value="Unassembled WGS sequence"/>
</dbReference>
<evidence type="ECO:0000256" key="1">
    <source>
        <dbReference type="SAM" id="SignalP"/>
    </source>
</evidence>
<dbReference type="Pfam" id="PF00561">
    <property type="entry name" value="Abhydrolase_1"/>
    <property type="match status" value="1"/>
</dbReference>
<evidence type="ECO:0000259" key="2">
    <source>
        <dbReference type="Pfam" id="PF00561"/>
    </source>
</evidence>
<proteinExistence type="predicted"/>
<dbReference type="InterPro" id="IPR052370">
    <property type="entry name" value="Meta-cleavage_hydrolase"/>
</dbReference>
<feature type="signal peptide" evidence="1">
    <location>
        <begin position="1"/>
        <end position="20"/>
    </location>
</feature>
<dbReference type="EMBL" id="ABOX02000047">
    <property type="protein sequence ID" value="EEF58222.1"/>
    <property type="molecule type" value="Genomic_DNA"/>
</dbReference>
<keyword evidence="1" id="KW-0732">Signal</keyword>
<comment type="caution">
    <text evidence="3">The sequence shown here is derived from an EMBL/GenBank/DDBJ whole genome shotgun (WGS) entry which is preliminary data.</text>
</comment>
<dbReference type="STRING" id="320771.Cflav_PD1422"/>
<feature type="chain" id="PRO_5002895126" description="AB hydrolase-1 domain-containing protein" evidence="1">
    <location>
        <begin position="21"/>
        <end position="284"/>
    </location>
</feature>
<dbReference type="PANTHER" id="PTHR43139">
    <property type="entry name" value="SI:DKEY-122A22.2"/>
    <property type="match status" value="1"/>
</dbReference>
<dbReference type="Gene3D" id="3.40.50.1820">
    <property type="entry name" value="alpha/beta hydrolase"/>
    <property type="match status" value="1"/>
</dbReference>
<organism evidence="3 4">
    <name type="scientific">Pedosphaera parvula (strain Ellin514)</name>
    <dbReference type="NCBI Taxonomy" id="320771"/>
    <lineage>
        <taxon>Bacteria</taxon>
        <taxon>Pseudomonadati</taxon>
        <taxon>Verrucomicrobiota</taxon>
        <taxon>Pedosphaerae</taxon>
        <taxon>Pedosphaerales</taxon>
        <taxon>Pedosphaeraceae</taxon>
        <taxon>Pedosphaera</taxon>
    </lineage>
</organism>
<evidence type="ECO:0000313" key="3">
    <source>
        <dbReference type="EMBL" id="EEF58222.1"/>
    </source>
</evidence>
<dbReference type="RefSeq" id="WP_007417730.1">
    <property type="nucleotide sequence ID" value="NZ_ABOX02000047.1"/>
</dbReference>
<reference evidence="3 4" key="1">
    <citation type="journal article" date="2011" name="J. Bacteriol.">
        <title>Genome sequence of 'Pedosphaera parvula' Ellin514, an aerobic Verrucomicrobial isolate from pasture soil.</title>
        <authorList>
            <person name="Kant R."/>
            <person name="van Passel M.W."/>
            <person name="Sangwan P."/>
            <person name="Palva A."/>
            <person name="Lucas S."/>
            <person name="Copeland A."/>
            <person name="Lapidus A."/>
            <person name="Glavina Del Rio T."/>
            <person name="Dalin E."/>
            <person name="Tice H."/>
            <person name="Bruce D."/>
            <person name="Goodwin L."/>
            <person name="Pitluck S."/>
            <person name="Chertkov O."/>
            <person name="Larimer F.W."/>
            <person name="Land M.L."/>
            <person name="Hauser L."/>
            <person name="Brettin T.S."/>
            <person name="Detter J.C."/>
            <person name="Han S."/>
            <person name="de Vos W.M."/>
            <person name="Janssen P.H."/>
            <person name="Smidt H."/>
        </authorList>
    </citation>
    <scope>NUCLEOTIDE SEQUENCE [LARGE SCALE GENOMIC DNA]</scope>
    <source>
        <strain evidence="3 4">Ellin514</strain>
    </source>
</reference>
<dbReference type="InterPro" id="IPR029058">
    <property type="entry name" value="AB_hydrolase_fold"/>
</dbReference>
<feature type="domain" description="AB hydrolase-1" evidence="2">
    <location>
        <begin position="61"/>
        <end position="164"/>
    </location>
</feature>
<dbReference type="PANTHER" id="PTHR43139:SF52">
    <property type="entry name" value="SI:DKEY-122A22.2"/>
    <property type="match status" value="1"/>
</dbReference>
<gene>
    <name evidence="3" type="ORF">Cflav_PD1422</name>
</gene>
<name>B9XPJ4_PEDPL</name>
<accession>B9XPJ4</accession>
<keyword evidence="4" id="KW-1185">Reference proteome</keyword>
<dbReference type="OrthoDB" id="59888at2"/>
<dbReference type="SUPFAM" id="SSF53474">
    <property type="entry name" value="alpha/beta-Hydrolases"/>
    <property type="match status" value="1"/>
</dbReference>
<evidence type="ECO:0000313" key="4">
    <source>
        <dbReference type="Proteomes" id="UP000003688"/>
    </source>
</evidence>
<protein>
    <recommendedName>
        <fullName evidence="2">AB hydrolase-1 domain-containing protein</fullName>
    </recommendedName>
</protein>
<dbReference type="AlphaFoldDB" id="B9XPJ4"/>
<sequence precursor="true">MNKTLTIPAMVLSVIAICLALDPGSFAFKNVDVGGHQLRMFISGHGSPAVVFEAGGSTAAGGSLEAWERVQPAVSKLTTTVSYDRAGIGWSAPGPKPRDARQVARELHTALRNAHVPPPYILVGHSFGGPLNRVFADMYPEEVVGMVLADPTQEEFMAWMQARDPNHAEGHDEAWKDFRTSLVQAHESRVPAGIPVVLITGMRIPVFYSLMTEKEKQEYTTVHQAWLKFHTEWIGKLPHGQHIITKKSEHGIPFEEPKLVINSIRQIVEQSRSRREPTVTRQQP</sequence>
<dbReference type="InterPro" id="IPR000073">
    <property type="entry name" value="AB_hydrolase_1"/>
</dbReference>